<dbReference type="RefSeq" id="WP_133554191.1">
    <property type="nucleotide sequence ID" value="NZ_SNYF01000005.1"/>
</dbReference>
<evidence type="ECO:0000313" key="2">
    <source>
        <dbReference type="Proteomes" id="UP000294535"/>
    </source>
</evidence>
<dbReference type="AlphaFoldDB" id="A0A4R6TBT4"/>
<dbReference type="Proteomes" id="UP000294535">
    <property type="component" value="Unassembled WGS sequence"/>
</dbReference>
<gene>
    <name evidence="1" type="ORF">DFQ04_1503</name>
</gene>
<reference evidence="1 2" key="1">
    <citation type="submission" date="2019-03" db="EMBL/GenBank/DDBJ databases">
        <title>Genomic Encyclopedia of Type Strains, Phase III (KMG-III): the genomes of soil and plant-associated and newly described type strains.</title>
        <authorList>
            <person name="Whitman W."/>
        </authorList>
    </citation>
    <scope>NUCLEOTIDE SEQUENCE [LARGE SCALE GENOMIC DNA]</scope>
    <source>
        <strain evidence="1 2">CECT 8446</strain>
    </source>
</reference>
<name>A0A4R6TBT4_9BACT</name>
<sequence length="185" mass="21686">MKKLIFILVILFPIYSFSQINNEQIDKYLQDEIIRGNNLRFISNKGLRISVYLEGLDDIKTKLPFDKESLERDIELKLNIHKINYTREYDLIERPVLYLSVIALIDEYNTVFYGANLTIETTIIEGTDYRNPNEPIYKFNSLILYDKNTIGKAGELRYSGIRDNLLSLVDNFIADFNYANHSKNQ</sequence>
<keyword evidence="2" id="KW-1185">Reference proteome</keyword>
<proteinExistence type="predicted"/>
<protein>
    <submittedName>
        <fullName evidence="1">Uncharacterized protein</fullName>
    </submittedName>
</protein>
<dbReference type="EMBL" id="SNYF01000005">
    <property type="protein sequence ID" value="TDQ19679.1"/>
    <property type="molecule type" value="Genomic_DNA"/>
</dbReference>
<accession>A0A4R6TBT4</accession>
<comment type="caution">
    <text evidence="1">The sequence shown here is derived from an EMBL/GenBank/DDBJ whole genome shotgun (WGS) entry which is preliminary data.</text>
</comment>
<evidence type="ECO:0000313" key="1">
    <source>
        <dbReference type="EMBL" id="TDQ19679.1"/>
    </source>
</evidence>
<organism evidence="1 2">
    <name type="scientific">Algoriphagus boseongensis</name>
    <dbReference type="NCBI Taxonomy" id="1442587"/>
    <lineage>
        <taxon>Bacteria</taxon>
        <taxon>Pseudomonadati</taxon>
        <taxon>Bacteroidota</taxon>
        <taxon>Cytophagia</taxon>
        <taxon>Cytophagales</taxon>
        <taxon>Cyclobacteriaceae</taxon>
        <taxon>Algoriphagus</taxon>
    </lineage>
</organism>